<feature type="transmembrane region" description="Helical" evidence="1">
    <location>
        <begin position="88"/>
        <end position="119"/>
    </location>
</feature>
<dbReference type="GO" id="GO:0080120">
    <property type="term" value="P:CAAX-box protein maturation"/>
    <property type="evidence" value="ECO:0007669"/>
    <property type="project" value="UniProtKB-ARBA"/>
</dbReference>
<keyword evidence="1" id="KW-0812">Transmembrane</keyword>
<feature type="transmembrane region" description="Helical" evidence="1">
    <location>
        <begin position="139"/>
        <end position="162"/>
    </location>
</feature>
<protein>
    <submittedName>
        <fullName evidence="3">CPBP family intramembrane metalloprotease</fullName>
    </submittedName>
</protein>
<dbReference type="InterPro" id="IPR003675">
    <property type="entry name" value="Rce1/LyrA-like_dom"/>
</dbReference>
<dbReference type="GO" id="GO:0008237">
    <property type="term" value="F:metallopeptidase activity"/>
    <property type="evidence" value="ECO:0007669"/>
    <property type="project" value="UniProtKB-KW"/>
</dbReference>
<keyword evidence="3" id="KW-0378">Hydrolase</keyword>
<evidence type="ECO:0000313" key="4">
    <source>
        <dbReference type="Proteomes" id="UP000824238"/>
    </source>
</evidence>
<reference evidence="3" key="1">
    <citation type="submission" date="2020-10" db="EMBL/GenBank/DDBJ databases">
        <authorList>
            <person name="Gilroy R."/>
        </authorList>
    </citation>
    <scope>NUCLEOTIDE SEQUENCE</scope>
    <source>
        <strain evidence="3">ChiGjej3B3-7149</strain>
    </source>
</reference>
<sequence>MENRPLNTPGFTDRMTRGELIAAAIYLPIHVVGIPFGISWLAEALPWLYTLSNTQLNVICYGLGLAFVLIGLRGWLRRSFDAALDAKGRFLLGIVGGYAVNIALSFVISALILLLGIGLGSSPNNEAVMAESATQMGRIAVVTVVMAPMVEEPLFRGLLFGCIRPRSRVLAYAVSALAFALYHVWQYIYVSGDFSLLVYCLSYLPASFALAWAYERGGGIWSSIALHAVMNALSVYVLSGAGY</sequence>
<dbReference type="AlphaFoldDB" id="A0A9D1DLK5"/>
<organism evidence="3 4">
    <name type="scientific">Candidatus Scatomorpha intestinigallinarum</name>
    <dbReference type="NCBI Taxonomy" id="2840923"/>
    <lineage>
        <taxon>Bacteria</taxon>
        <taxon>Bacillati</taxon>
        <taxon>Bacillota</taxon>
        <taxon>Clostridia</taxon>
        <taxon>Eubacteriales</taxon>
        <taxon>Candidatus Scatomorpha</taxon>
    </lineage>
</organism>
<proteinExistence type="predicted"/>
<dbReference type="InterPro" id="IPR052710">
    <property type="entry name" value="CAAX_protease"/>
</dbReference>
<comment type="caution">
    <text evidence="3">The sequence shown here is derived from an EMBL/GenBank/DDBJ whole genome shotgun (WGS) entry which is preliminary data.</text>
</comment>
<evidence type="ECO:0000313" key="3">
    <source>
        <dbReference type="EMBL" id="HIR55107.1"/>
    </source>
</evidence>
<dbReference type="Pfam" id="PF02517">
    <property type="entry name" value="Rce1-like"/>
    <property type="match status" value="1"/>
</dbReference>
<feature type="transmembrane region" description="Helical" evidence="1">
    <location>
        <begin position="54"/>
        <end position="76"/>
    </location>
</feature>
<keyword evidence="1" id="KW-0472">Membrane</keyword>
<dbReference type="PANTHER" id="PTHR36435:SF1">
    <property type="entry name" value="CAAX AMINO TERMINAL PROTEASE FAMILY PROTEIN"/>
    <property type="match status" value="1"/>
</dbReference>
<dbReference type="Proteomes" id="UP000824238">
    <property type="component" value="Unassembled WGS sequence"/>
</dbReference>
<feature type="domain" description="CAAX prenyl protease 2/Lysostaphin resistance protein A-like" evidence="2">
    <location>
        <begin position="140"/>
        <end position="233"/>
    </location>
</feature>
<feature type="transmembrane region" description="Helical" evidence="1">
    <location>
        <begin position="169"/>
        <end position="188"/>
    </location>
</feature>
<dbReference type="GO" id="GO:0004175">
    <property type="term" value="F:endopeptidase activity"/>
    <property type="evidence" value="ECO:0007669"/>
    <property type="project" value="UniProtKB-ARBA"/>
</dbReference>
<evidence type="ECO:0000259" key="2">
    <source>
        <dbReference type="Pfam" id="PF02517"/>
    </source>
</evidence>
<keyword evidence="3" id="KW-0645">Protease</keyword>
<feature type="transmembrane region" description="Helical" evidence="1">
    <location>
        <begin position="220"/>
        <end position="239"/>
    </location>
</feature>
<keyword evidence="3" id="KW-0482">Metalloprotease</keyword>
<reference evidence="3" key="2">
    <citation type="journal article" date="2021" name="PeerJ">
        <title>Extensive microbial diversity within the chicken gut microbiome revealed by metagenomics and culture.</title>
        <authorList>
            <person name="Gilroy R."/>
            <person name="Ravi A."/>
            <person name="Getino M."/>
            <person name="Pursley I."/>
            <person name="Horton D.L."/>
            <person name="Alikhan N.F."/>
            <person name="Baker D."/>
            <person name="Gharbi K."/>
            <person name="Hall N."/>
            <person name="Watson M."/>
            <person name="Adriaenssens E.M."/>
            <person name="Foster-Nyarko E."/>
            <person name="Jarju S."/>
            <person name="Secka A."/>
            <person name="Antonio M."/>
            <person name="Oren A."/>
            <person name="Chaudhuri R.R."/>
            <person name="La Ragione R."/>
            <person name="Hildebrand F."/>
            <person name="Pallen M.J."/>
        </authorList>
    </citation>
    <scope>NUCLEOTIDE SEQUENCE</scope>
    <source>
        <strain evidence="3">ChiGjej3B3-7149</strain>
    </source>
</reference>
<gene>
    <name evidence="3" type="ORF">IAD36_05900</name>
</gene>
<feature type="transmembrane region" description="Helical" evidence="1">
    <location>
        <begin position="194"/>
        <end position="213"/>
    </location>
</feature>
<dbReference type="PANTHER" id="PTHR36435">
    <property type="entry name" value="SLR1288 PROTEIN"/>
    <property type="match status" value="1"/>
</dbReference>
<keyword evidence="1" id="KW-1133">Transmembrane helix</keyword>
<feature type="transmembrane region" description="Helical" evidence="1">
    <location>
        <begin position="20"/>
        <end position="42"/>
    </location>
</feature>
<accession>A0A9D1DLK5</accession>
<evidence type="ECO:0000256" key="1">
    <source>
        <dbReference type="SAM" id="Phobius"/>
    </source>
</evidence>
<dbReference type="EMBL" id="DVHH01000146">
    <property type="protein sequence ID" value="HIR55107.1"/>
    <property type="molecule type" value="Genomic_DNA"/>
</dbReference>
<name>A0A9D1DLK5_9FIRM</name>